<dbReference type="AlphaFoldDB" id="R9U1J8"/>
<comment type="catalytic activity">
    <reaction evidence="17 18">
        <text>a ubiquinone + NADH + 5 H(+)(in) = a ubiquinol + NAD(+) + 4 H(+)(out)</text>
        <dbReference type="Rhea" id="RHEA:29091"/>
        <dbReference type="Rhea" id="RHEA-COMP:9565"/>
        <dbReference type="Rhea" id="RHEA-COMP:9566"/>
        <dbReference type="ChEBI" id="CHEBI:15378"/>
        <dbReference type="ChEBI" id="CHEBI:16389"/>
        <dbReference type="ChEBI" id="CHEBI:17976"/>
        <dbReference type="ChEBI" id="CHEBI:57540"/>
        <dbReference type="ChEBI" id="CHEBI:57945"/>
        <dbReference type="EC" id="7.1.1.2"/>
    </reaction>
</comment>
<evidence type="ECO:0000256" key="11">
    <source>
        <dbReference type="ARBA" id="ARBA00022989"/>
    </source>
</evidence>
<dbReference type="PANTHER" id="PTHR46552">
    <property type="entry name" value="NADH-UBIQUINONE OXIDOREDUCTASE CHAIN 2"/>
    <property type="match status" value="1"/>
</dbReference>
<comment type="subunit">
    <text evidence="16">Core subunit of respiratory chain NADH dehydrogenase (Complex I) which is composed of 45 different subunits. Interacts with TMEM242.</text>
</comment>
<evidence type="ECO:0000256" key="12">
    <source>
        <dbReference type="ARBA" id="ARBA00023027"/>
    </source>
</evidence>
<evidence type="ECO:0000256" key="9">
    <source>
        <dbReference type="ARBA" id="ARBA00022967"/>
    </source>
</evidence>
<keyword evidence="14 18" id="KW-0496">Mitochondrion</keyword>
<feature type="transmembrane region" description="Helical" evidence="18">
    <location>
        <begin position="154"/>
        <end position="173"/>
    </location>
</feature>
<dbReference type="OrthoDB" id="4540492at2759"/>
<feature type="transmembrane region" description="Helical" evidence="18">
    <location>
        <begin position="239"/>
        <end position="257"/>
    </location>
</feature>
<keyword evidence="11 18" id="KW-1133">Transmembrane helix</keyword>
<feature type="domain" description="NADH dehydrogenase subunit 2 C-terminal" evidence="20">
    <location>
        <begin position="292"/>
        <end position="346"/>
    </location>
</feature>
<feature type="transmembrane region" description="Helical" evidence="18">
    <location>
        <begin position="62"/>
        <end position="83"/>
    </location>
</feature>
<evidence type="ECO:0000259" key="19">
    <source>
        <dbReference type="Pfam" id="PF00361"/>
    </source>
</evidence>
<keyword evidence="15 18" id="KW-0472">Membrane</keyword>
<keyword evidence="13 18" id="KW-0830">Ubiquinone</keyword>
<keyword evidence="5" id="KW-0813">Transport</keyword>
<evidence type="ECO:0000256" key="18">
    <source>
        <dbReference type="RuleBase" id="RU003403"/>
    </source>
</evidence>
<gene>
    <name evidence="21" type="primary">NADH2</name>
</gene>
<dbReference type="InterPro" id="IPR050175">
    <property type="entry name" value="Complex_I_Subunit_2"/>
</dbReference>
<evidence type="ECO:0000313" key="21">
    <source>
        <dbReference type="EMBL" id="AGN48970.1"/>
    </source>
</evidence>
<dbReference type="InterPro" id="IPR003917">
    <property type="entry name" value="NADH_UbQ_OxRdtase_chain2"/>
</dbReference>
<keyword evidence="9 18" id="KW-1278">Translocase</keyword>
<keyword evidence="8 18" id="KW-0999">Mitochondrion inner membrane</keyword>
<dbReference type="Pfam" id="PF06444">
    <property type="entry name" value="NADH_dehy_S2_C"/>
    <property type="match status" value="1"/>
</dbReference>
<evidence type="ECO:0000256" key="5">
    <source>
        <dbReference type="ARBA" id="ARBA00022448"/>
    </source>
</evidence>
<keyword evidence="10 18" id="KW-0249">Electron transport</keyword>
<dbReference type="GO" id="GO:0008137">
    <property type="term" value="F:NADH dehydrogenase (ubiquinone) activity"/>
    <property type="evidence" value="ECO:0007669"/>
    <property type="project" value="UniProtKB-EC"/>
</dbReference>
<evidence type="ECO:0000256" key="6">
    <source>
        <dbReference type="ARBA" id="ARBA00022660"/>
    </source>
</evidence>
<dbReference type="InterPro" id="IPR010933">
    <property type="entry name" value="NADH_DH_su2_C"/>
</dbReference>
<name>R9U1J8_RHIPR</name>
<feature type="transmembrane region" description="Helical" evidence="18">
    <location>
        <begin position="29"/>
        <end position="50"/>
    </location>
</feature>
<keyword evidence="7 18" id="KW-0812">Transmembrane</keyword>
<evidence type="ECO:0000256" key="2">
    <source>
        <dbReference type="ARBA" id="ARBA00007012"/>
    </source>
</evidence>
<feature type="transmembrane region" description="Helical" evidence="18">
    <location>
        <begin position="5"/>
        <end position="23"/>
    </location>
</feature>
<sequence>MLPVLMIYTIILITIFLGPIITITSTHLLIMWTGLEMSTLAMIPILLKTFNPRAIEAAAKYFLTQSTASMILLLAITLNYHNLGIWQLTPNTQQYIYYLILIALMIKLGLAPFHFWVPEVTQAIPILNGLLLLTWQKIAPLIILYNISYMTNPAIIPISATLSILLGGWGGLNQTQMRKILAYSSIAHMGWMVAISMFNPMMMILNLLIYILLTTSMFFTMHILSTTSIIMLSKTWNKLPLLTSTSLVILLSLGGLPPLTGFLPKWMIIVELTKNNSIFMALSMALMALLNLFFYMRLIYASSMTVLPSNNNSKFYTHQNKQKYLFLMAPLIIVSSTALPISPLLINLY</sequence>
<evidence type="ECO:0000259" key="20">
    <source>
        <dbReference type="Pfam" id="PF06444"/>
    </source>
</evidence>
<comment type="function">
    <text evidence="18">Core subunit of the mitochondrial membrane respiratory chain NADH dehydrogenase (Complex I) which catalyzes electron transfer from NADH through the respiratory chain, using ubiquinone as an electron acceptor. Essential for the catalytic activity and assembly of complex I.</text>
</comment>
<dbReference type="InterPro" id="IPR001750">
    <property type="entry name" value="ND/Mrp_TM"/>
</dbReference>
<keyword evidence="6 18" id="KW-0679">Respiratory chain</keyword>
<comment type="subcellular location">
    <subcellularLocation>
        <location evidence="1 18">Mitochondrion inner membrane</location>
        <topology evidence="1 18">Multi-pass membrane protein</topology>
    </subcellularLocation>
</comment>
<evidence type="ECO:0000256" key="1">
    <source>
        <dbReference type="ARBA" id="ARBA00004448"/>
    </source>
</evidence>
<geneLocation type="mitochondrion" evidence="21"/>
<proteinExistence type="inferred from homology"/>
<evidence type="ECO:0000256" key="16">
    <source>
        <dbReference type="ARBA" id="ARBA00029481"/>
    </source>
</evidence>
<dbReference type="GO" id="GO:0005743">
    <property type="term" value="C:mitochondrial inner membrane"/>
    <property type="evidence" value="ECO:0007669"/>
    <property type="project" value="UniProtKB-SubCell"/>
</dbReference>
<dbReference type="PANTHER" id="PTHR46552:SF1">
    <property type="entry name" value="NADH-UBIQUINONE OXIDOREDUCTASE CHAIN 2"/>
    <property type="match status" value="1"/>
</dbReference>
<evidence type="ECO:0000256" key="10">
    <source>
        <dbReference type="ARBA" id="ARBA00022982"/>
    </source>
</evidence>
<protein>
    <recommendedName>
        <fullName evidence="4 18">NADH-ubiquinone oxidoreductase chain 2</fullName>
        <ecNumber evidence="3 18">7.1.1.2</ecNumber>
    </recommendedName>
</protein>
<evidence type="ECO:0000256" key="7">
    <source>
        <dbReference type="ARBA" id="ARBA00022692"/>
    </source>
</evidence>
<evidence type="ECO:0000256" key="13">
    <source>
        <dbReference type="ARBA" id="ARBA00023075"/>
    </source>
</evidence>
<reference evidence="21" key="1">
    <citation type="journal article" date="2014" name="Mitochondrial DNA">
        <title>Mitochondrial genome of bamboo rat Rhizomys pruinosus.</title>
        <authorList>
            <person name="Zhao F."/>
            <person name="Zhang T."/>
            <person name="Su J."/>
            <person name="Nevo E."/>
            <person name="Lin G."/>
        </authorList>
    </citation>
    <scope>NUCLEOTIDE SEQUENCE</scope>
</reference>
<evidence type="ECO:0000256" key="15">
    <source>
        <dbReference type="ARBA" id="ARBA00023136"/>
    </source>
</evidence>
<evidence type="ECO:0000256" key="8">
    <source>
        <dbReference type="ARBA" id="ARBA00022792"/>
    </source>
</evidence>
<feature type="transmembrane region" description="Helical" evidence="18">
    <location>
        <begin position="207"/>
        <end position="232"/>
    </location>
</feature>
<keyword evidence="12 18" id="KW-0520">NAD</keyword>
<feature type="transmembrane region" description="Helical" evidence="18">
    <location>
        <begin position="277"/>
        <end position="295"/>
    </location>
</feature>
<comment type="similarity">
    <text evidence="2 18">Belongs to the complex I subunit 2 family.</text>
</comment>
<evidence type="ECO:0000256" key="3">
    <source>
        <dbReference type="ARBA" id="ARBA00012944"/>
    </source>
</evidence>
<dbReference type="Pfam" id="PF00361">
    <property type="entry name" value="Proton_antipo_M"/>
    <property type="match status" value="1"/>
</dbReference>
<evidence type="ECO:0000256" key="14">
    <source>
        <dbReference type="ARBA" id="ARBA00023128"/>
    </source>
</evidence>
<organism evidence="21">
    <name type="scientific">Rhizomys pruinosus</name>
    <name type="common">Hoary bamboo rat</name>
    <dbReference type="NCBI Taxonomy" id="53275"/>
    <lineage>
        <taxon>Eukaryota</taxon>
        <taxon>Metazoa</taxon>
        <taxon>Chordata</taxon>
        <taxon>Craniata</taxon>
        <taxon>Vertebrata</taxon>
        <taxon>Euteleostomi</taxon>
        <taxon>Mammalia</taxon>
        <taxon>Eutheria</taxon>
        <taxon>Euarchontoglires</taxon>
        <taxon>Glires</taxon>
        <taxon>Rodentia</taxon>
        <taxon>Myomorpha</taxon>
        <taxon>Muroidea</taxon>
        <taxon>Spalacidae</taxon>
        <taxon>Rhizomyinae</taxon>
        <taxon>Rhizomys</taxon>
    </lineage>
</organism>
<accession>R9U1J8</accession>
<dbReference type="PRINTS" id="PR01436">
    <property type="entry name" value="NADHDHGNASE2"/>
</dbReference>
<dbReference type="GO" id="GO:0006120">
    <property type="term" value="P:mitochondrial electron transport, NADH to ubiquinone"/>
    <property type="evidence" value="ECO:0007669"/>
    <property type="project" value="InterPro"/>
</dbReference>
<evidence type="ECO:0000256" key="17">
    <source>
        <dbReference type="ARBA" id="ARBA00049551"/>
    </source>
</evidence>
<dbReference type="EC" id="7.1.1.2" evidence="3 18"/>
<feature type="transmembrane region" description="Helical" evidence="18">
    <location>
        <begin position="95"/>
        <end position="117"/>
    </location>
</feature>
<feature type="transmembrane region" description="Helical" evidence="18">
    <location>
        <begin position="324"/>
        <end position="346"/>
    </location>
</feature>
<dbReference type="EMBL" id="KC789518">
    <property type="protein sequence ID" value="AGN48970.1"/>
    <property type="molecule type" value="Genomic_DNA"/>
</dbReference>
<evidence type="ECO:0000256" key="4">
    <source>
        <dbReference type="ARBA" id="ARBA00021008"/>
    </source>
</evidence>
<feature type="domain" description="NADH:quinone oxidoreductase/Mrp antiporter transmembrane" evidence="19">
    <location>
        <begin position="25"/>
        <end position="285"/>
    </location>
</feature>
<feature type="transmembrane region" description="Helical" evidence="18">
    <location>
        <begin position="180"/>
        <end position="201"/>
    </location>
</feature>